<sequence length="789" mass="88549">MLHWESRGDSKLKVLVLLIPFSLLCLTPAETAINFPRTLEYSEGKYHRNLYDYRSYGAITLERINIPQHSIEAALSINILTSSDDCDQKKVKIYTNQHGLPMVSRDGEAFPSNSYIRDKDLRNVTVTNSNVTLVLTNLKQGYLFLMAVMPPPESRIKQQGLGMNCDYFLTAQCKIKYLLDEDIPQLMFNATRVFSFNDTTTFLLSIQVPVDVVSYTVKLEGCRQSLCPVNVSIMESLSSDVYNSSISQCEWANFSCILQVNYPVVNSFNYILTKSLVREDINISITTVPHYFEIAFKRKVPLTKADGLTEEFILASDLGRETPSTAEEGSNFYDYFVDWDDKTLQPHPTVNIKVLDTTTVVARFKLRTSDTGSTFKLIAHAPLTVPSTSASIQICLSAHHLSPVAQCDGPSFNITTKKEANKQFVYVPYPQSGLWFISLKSQCYQIHENTSKEIPVVCTQYPIVNLTIHLSPCLDGGCGAYGGCKLYFGADLLYSACNCFSGWRGYGCNDGSEADSSSTERVSVYLLTLSNLGFVPGIILAIYRKFYVEALVYAYNMFFSTFYHACDTSEVYKLCIMPYNALSFADFFASLLSFWVTLMAMARIPGGLRSFFHMLSALLISLGEVYDRHGLVEQLLPIVGGVTIVLFSWGYQCYKKKSIYPSKRRLLYFIFPGVCLACLGLILNLAVETVENYKYVHSVWHIVESASILFLLPPKRGQKDEMNTLSVQSGDITRQRLLDNDELSANLHRADETEPGAASEPSSPPETPRGARGFKLRKVLHKPSQNLVL</sequence>
<feature type="signal peptide" evidence="9">
    <location>
        <begin position="1"/>
        <end position="31"/>
    </location>
</feature>
<proteinExistence type="inferred from homology"/>
<dbReference type="GO" id="GO:0005886">
    <property type="term" value="C:plasma membrane"/>
    <property type="evidence" value="ECO:0007669"/>
    <property type="project" value="UniProtKB-SubCell"/>
</dbReference>
<dbReference type="RefSeq" id="XP_013077493.2">
    <property type="nucleotide sequence ID" value="XM_013222039.2"/>
</dbReference>
<dbReference type="VEuPathDB" id="VectorBase:BGLB002711"/>
<accession>A0A2C9JHT2</accession>
<dbReference type="EnsemblMetazoa" id="BGLB002711-RC">
    <property type="protein sequence ID" value="BGLB002711-PC"/>
    <property type="gene ID" value="BGLB002711"/>
</dbReference>
<evidence type="ECO:0000259" key="11">
    <source>
        <dbReference type="PROSITE" id="PS01186"/>
    </source>
</evidence>
<dbReference type="PANTHER" id="PTHR14319">
    <property type="entry name" value="FIVE-SPAN TRANSMEMBRANE PROTEIN M83"/>
    <property type="match status" value="1"/>
</dbReference>
<dbReference type="Proteomes" id="UP000076420">
    <property type="component" value="Unassembled WGS sequence"/>
</dbReference>
<dbReference type="PROSITE" id="PS00022">
    <property type="entry name" value="EGF_1"/>
    <property type="match status" value="1"/>
</dbReference>
<organism evidence="12 13">
    <name type="scientific">Biomphalaria glabrata</name>
    <name type="common">Bloodfluke planorb</name>
    <name type="synonym">Freshwater snail</name>
    <dbReference type="NCBI Taxonomy" id="6526"/>
    <lineage>
        <taxon>Eukaryota</taxon>
        <taxon>Metazoa</taxon>
        <taxon>Spiralia</taxon>
        <taxon>Lophotrochozoa</taxon>
        <taxon>Mollusca</taxon>
        <taxon>Gastropoda</taxon>
        <taxon>Heterobranchia</taxon>
        <taxon>Euthyneura</taxon>
        <taxon>Panpulmonata</taxon>
        <taxon>Hygrophila</taxon>
        <taxon>Lymnaeoidea</taxon>
        <taxon>Planorbidae</taxon>
        <taxon>Biomphalaria</taxon>
    </lineage>
</organism>
<dbReference type="OrthoDB" id="69646at2759"/>
<evidence type="ECO:0000256" key="9">
    <source>
        <dbReference type="SAM" id="SignalP"/>
    </source>
</evidence>
<dbReference type="EnsemblMetazoa" id="BGLB002711-RB">
    <property type="protein sequence ID" value="BGLB002711-PB"/>
    <property type="gene ID" value="BGLB002711"/>
</dbReference>
<name>A0A2C9JHT2_BIOGL</name>
<dbReference type="InterPro" id="IPR021910">
    <property type="entry name" value="NGX6/PGAP6/MYMK"/>
</dbReference>
<keyword evidence="6 8" id="KW-0472">Membrane</keyword>
<keyword evidence="4 8" id="KW-0812">Transmembrane</keyword>
<dbReference type="VEuPathDB" id="VectorBase:BGLAX_050663"/>
<dbReference type="KEGG" id="bgt:106063620"/>
<evidence type="ECO:0000259" key="10">
    <source>
        <dbReference type="PROSITE" id="PS00022"/>
    </source>
</evidence>
<protein>
    <recommendedName>
        <fullName evidence="10 11">EGF-like domain-containing protein</fullName>
    </recommendedName>
</protein>
<feature type="transmembrane region" description="Helical" evidence="8">
    <location>
        <begin position="666"/>
        <end position="687"/>
    </location>
</feature>
<dbReference type="PROSITE" id="PS01186">
    <property type="entry name" value="EGF_2"/>
    <property type="match status" value="1"/>
</dbReference>
<feature type="transmembrane region" description="Helical" evidence="8">
    <location>
        <begin position="577"/>
        <end position="599"/>
    </location>
</feature>
<dbReference type="InterPro" id="IPR000742">
    <property type="entry name" value="EGF"/>
</dbReference>
<evidence type="ECO:0000256" key="8">
    <source>
        <dbReference type="SAM" id="Phobius"/>
    </source>
</evidence>
<keyword evidence="5 8" id="KW-1133">Transmembrane helix</keyword>
<evidence type="ECO:0000256" key="2">
    <source>
        <dbReference type="ARBA" id="ARBA00005542"/>
    </source>
</evidence>
<feature type="domain" description="EGF-like" evidence="10 11">
    <location>
        <begin position="497"/>
        <end position="508"/>
    </location>
</feature>
<keyword evidence="9" id="KW-0732">Signal</keyword>
<evidence type="ECO:0000313" key="12">
    <source>
        <dbReference type="EnsemblMetazoa" id="BGLB002711-PD"/>
    </source>
</evidence>
<dbReference type="EnsemblMetazoa" id="BGLB002711-RD">
    <property type="protein sequence ID" value="BGLB002711-PD"/>
    <property type="gene ID" value="BGLB002711"/>
</dbReference>
<comment type="subcellular location">
    <subcellularLocation>
        <location evidence="1">Cell membrane</location>
        <topology evidence="1">Multi-pass membrane protein</topology>
    </subcellularLocation>
</comment>
<evidence type="ECO:0000256" key="6">
    <source>
        <dbReference type="ARBA" id="ARBA00023136"/>
    </source>
</evidence>
<dbReference type="PANTHER" id="PTHR14319:SF3">
    <property type="entry name" value="TRANSMEMBRANE PROTEIN-LIKE PROTEIN"/>
    <property type="match status" value="1"/>
</dbReference>
<comment type="similarity">
    <text evidence="2">Belongs to the TMEM8 family.</text>
</comment>
<keyword evidence="3" id="KW-1003">Cell membrane</keyword>
<reference evidence="12" key="1">
    <citation type="submission" date="2020-05" db="UniProtKB">
        <authorList>
            <consortium name="EnsemblMetazoa"/>
        </authorList>
    </citation>
    <scope>IDENTIFICATION</scope>
    <source>
        <strain evidence="12">BB02</strain>
    </source>
</reference>
<feature type="chain" id="PRO_5014284896" description="EGF-like domain-containing protein" evidence="9">
    <location>
        <begin position="32"/>
        <end position="789"/>
    </location>
</feature>
<dbReference type="Pfam" id="PF12036">
    <property type="entry name" value="DUF3522"/>
    <property type="match status" value="1"/>
</dbReference>
<evidence type="ECO:0000256" key="7">
    <source>
        <dbReference type="SAM" id="MobiDB-lite"/>
    </source>
</evidence>
<evidence type="ECO:0000256" key="4">
    <source>
        <dbReference type="ARBA" id="ARBA00022692"/>
    </source>
</evidence>
<feature type="transmembrane region" description="Helical" evidence="8">
    <location>
        <begin position="635"/>
        <end position="654"/>
    </location>
</feature>
<evidence type="ECO:0000256" key="3">
    <source>
        <dbReference type="ARBA" id="ARBA00022475"/>
    </source>
</evidence>
<evidence type="ECO:0000256" key="1">
    <source>
        <dbReference type="ARBA" id="ARBA00004651"/>
    </source>
</evidence>
<feature type="region of interest" description="Disordered" evidence="7">
    <location>
        <begin position="748"/>
        <end position="776"/>
    </location>
</feature>
<evidence type="ECO:0000313" key="13">
    <source>
        <dbReference type="Proteomes" id="UP000076420"/>
    </source>
</evidence>
<evidence type="ECO:0000256" key="5">
    <source>
        <dbReference type="ARBA" id="ARBA00022989"/>
    </source>
</evidence>
<dbReference type="AlphaFoldDB" id="A0A2C9JHT2"/>
<gene>
    <name evidence="12" type="primary">106063620</name>
</gene>
<feature type="transmembrane region" description="Helical" evidence="8">
    <location>
        <begin position="522"/>
        <end position="543"/>
    </location>
</feature>